<keyword evidence="1" id="KW-0732">Signal</keyword>
<organism evidence="2">
    <name type="scientific">Anopheles braziliensis</name>
    <dbReference type="NCBI Taxonomy" id="58242"/>
    <lineage>
        <taxon>Eukaryota</taxon>
        <taxon>Metazoa</taxon>
        <taxon>Ecdysozoa</taxon>
        <taxon>Arthropoda</taxon>
        <taxon>Hexapoda</taxon>
        <taxon>Insecta</taxon>
        <taxon>Pterygota</taxon>
        <taxon>Neoptera</taxon>
        <taxon>Endopterygota</taxon>
        <taxon>Diptera</taxon>
        <taxon>Nematocera</taxon>
        <taxon>Culicoidea</taxon>
        <taxon>Culicidae</taxon>
        <taxon>Anophelinae</taxon>
        <taxon>Anopheles</taxon>
    </lineage>
</organism>
<reference evidence="2" key="1">
    <citation type="submission" date="2018-01" db="EMBL/GenBank/DDBJ databases">
        <title>An insight into the sialome of Amazonian anophelines.</title>
        <authorList>
            <person name="Ribeiro J.M."/>
            <person name="Scarpassa V."/>
            <person name="Calvo E."/>
        </authorList>
    </citation>
    <scope>NUCLEOTIDE SEQUENCE</scope>
    <source>
        <tissue evidence="2">Salivary glands</tissue>
    </source>
</reference>
<evidence type="ECO:0000313" key="2">
    <source>
        <dbReference type="EMBL" id="MBW31416.1"/>
    </source>
</evidence>
<dbReference type="EMBL" id="GGFM01010665">
    <property type="protein sequence ID" value="MBW31416.1"/>
    <property type="molecule type" value="Transcribed_RNA"/>
</dbReference>
<evidence type="ECO:0000256" key="1">
    <source>
        <dbReference type="SAM" id="SignalP"/>
    </source>
</evidence>
<protein>
    <submittedName>
        <fullName evidence="2">Putative secreted peptide</fullName>
    </submittedName>
</protein>
<feature type="chain" id="PRO_5014669485" evidence="1">
    <location>
        <begin position="25"/>
        <end position="137"/>
    </location>
</feature>
<name>A0A2M3ZS80_9DIPT</name>
<accession>A0A2M3ZS80</accession>
<dbReference type="AlphaFoldDB" id="A0A2M3ZS80"/>
<sequence>MICFLNSSSLFLSVVVAGFAPANAVPANPPNGLLFVATGDGGSLGGSDPNENVFLVPSAEPAVSFVGVMPNPPNTVFLVVASVVSAELAAGFGKVPNENPVVGFFPSSVPSSFFCGDVPKENVVFLEAASASPAAGG</sequence>
<feature type="signal peptide" evidence="1">
    <location>
        <begin position="1"/>
        <end position="24"/>
    </location>
</feature>
<proteinExistence type="predicted"/>